<dbReference type="GO" id="GO:0005737">
    <property type="term" value="C:cytoplasm"/>
    <property type="evidence" value="ECO:0007669"/>
    <property type="project" value="TreeGrafter"/>
</dbReference>
<dbReference type="Pfam" id="PF00194">
    <property type="entry name" value="Carb_anhydrase"/>
    <property type="match status" value="1"/>
</dbReference>
<dbReference type="EMBL" id="OE000941">
    <property type="protein sequence ID" value="CAD7455519.1"/>
    <property type="molecule type" value="Genomic_DNA"/>
</dbReference>
<reference evidence="3" key="1">
    <citation type="submission" date="2020-11" db="EMBL/GenBank/DDBJ databases">
        <authorList>
            <person name="Tran Van P."/>
        </authorList>
    </citation>
    <scope>NUCLEOTIDE SEQUENCE</scope>
</reference>
<dbReference type="PANTHER" id="PTHR18952:SF227">
    <property type="entry name" value="CARBONIC ANHYDRASE 13-RELATED"/>
    <property type="match status" value="1"/>
</dbReference>
<organism evidence="3">
    <name type="scientific">Timema tahoe</name>
    <dbReference type="NCBI Taxonomy" id="61484"/>
    <lineage>
        <taxon>Eukaryota</taxon>
        <taxon>Metazoa</taxon>
        <taxon>Ecdysozoa</taxon>
        <taxon>Arthropoda</taxon>
        <taxon>Hexapoda</taxon>
        <taxon>Insecta</taxon>
        <taxon>Pterygota</taxon>
        <taxon>Neoptera</taxon>
        <taxon>Polyneoptera</taxon>
        <taxon>Phasmatodea</taxon>
        <taxon>Timematodea</taxon>
        <taxon>Timematoidea</taxon>
        <taxon>Timematidae</taxon>
        <taxon>Timema</taxon>
    </lineage>
</organism>
<evidence type="ECO:0000259" key="2">
    <source>
        <dbReference type="PROSITE" id="PS51144"/>
    </source>
</evidence>
<dbReference type="GO" id="GO:0004089">
    <property type="term" value="F:carbonate dehydratase activity"/>
    <property type="evidence" value="ECO:0007669"/>
    <property type="project" value="InterPro"/>
</dbReference>
<gene>
    <name evidence="3" type="ORF">TTEB3V08_LOCUS3586</name>
</gene>
<dbReference type="PROSITE" id="PS51144">
    <property type="entry name" value="ALPHA_CA_2"/>
    <property type="match status" value="1"/>
</dbReference>
<dbReference type="SMART" id="SM01057">
    <property type="entry name" value="Carb_anhydrase"/>
    <property type="match status" value="1"/>
</dbReference>
<proteinExistence type="inferred from homology"/>
<dbReference type="Gene3D" id="3.10.200.10">
    <property type="entry name" value="Alpha carbonic anhydrase"/>
    <property type="match status" value="1"/>
</dbReference>
<dbReference type="InterPro" id="IPR036398">
    <property type="entry name" value="CA_dom_sf"/>
</dbReference>
<evidence type="ECO:0000256" key="1">
    <source>
        <dbReference type="ARBA" id="ARBA00010718"/>
    </source>
</evidence>
<sequence>MGTIPLSRKIPDTSREFIQGPMGQHLEILTTIPRGWIRRYLTPVDNPYLDPLVNNLRHVINPGSAVKIDPFPMSWFYPEFNHCYYSYHGSLTYPPCSELVTWIIQPEPVAISPRQLSLFRVLETEDGPIISNSRPLQHLNNRPICYYD</sequence>
<dbReference type="InterPro" id="IPR023561">
    <property type="entry name" value="Carbonic_anhydrase_a-class"/>
</dbReference>
<comment type="similarity">
    <text evidence="1">Belongs to the alpha-carbonic anhydrase family.</text>
</comment>
<dbReference type="InterPro" id="IPR001148">
    <property type="entry name" value="CA_dom"/>
</dbReference>
<dbReference type="AlphaFoldDB" id="A0A7R9FKZ4"/>
<dbReference type="GO" id="GO:0008270">
    <property type="term" value="F:zinc ion binding"/>
    <property type="evidence" value="ECO:0007669"/>
    <property type="project" value="InterPro"/>
</dbReference>
<name>A0A7R9FKZ4_9NEOP</name>
<dbReference type="CDD" id="cd00326">
    <property type="entry name" value="alpha_CA"/>
    <property type="match status" value="1"/>
</dbReference>
<evidence type="ECO:0000313" key="3">
    <source>
        <dbReference type="EMBL" id="CAD7455519.1"/>
    </source>
</evidence>
<dbReference type="PANTHER" id="PTHR18952">
    <property type="entry name" value="CARBONIC ANHYDRASE"/>
    <property type="match status" value="1"/>
</dbReference>
<protein>
    <recommendedName>
        <fullName evidence="2">Alpha-carbonic anhydrase domain-containing protein</fullName>
    </recommendedName>
</protein>
<accession>A0A7R9FKZ4</accession>
<feature type="domain" description="Alpha-carbonic anhydrase" evidence="2">
    <location>
        <begin position="1"/>
        <end position="148"/>
    </location>
</feature>
<dbReference type="SUPFAM" id="SSF51069">
    <property type="entry name" value="Carbonic anhydrase"/>
    <property type="match status" value="1"/>
</dbReference>